<keyword evidence="2" id="KW-1185">Reference proteome</keyword>
<gene>
    <name evidence="1" type="ORF">RchiOBHm_Chr1g0315861</name>
</gene>
<dbReference type="Gramene" id="PRQ54634">
    <property type="protein sequence ID" value="PRQ54634"/>
    <property type="gene ID" value="RchiOBHm_Chr1g0315861"/>
</dbReference>
<evidence type="ECO:0000313" key="2">
    <source>
        <dbReference type="Proteomes" id="UP000238479"/>
    </source>
</evidence>
<accession>A0A2P6S7L8</accession>
<reference evidence="1 2" key="1">
    <citation type="journal article" date="2018" name="Nat. Genet.">
        <title>The Rosa genome provides new insights in the design of modern roses.</title>
        <authorList>
            <person name="Bendahmane M."/>
        </authorList>
    </citation>
    <scope>NUCLEOTIDE SEQUENCE [LARGE SCALE GENOMIC DNA]</scope>
    <source>
        <strain evidence="2">cv. Old Blush</strain>
    </source>
</reference>
<dbReference type="AlphaFoldDB" id="A0A2P6S7L8"/>
<comment type="caution">
    <text evidence="1">The sequence shown here is derived from an EMBL/GenBank/DDBJ whole genome shotgun (WGS) entry which is preliminary data.</text>
</comment>
<dbReference type="EMBL" id="PDCK01000039">
    <property type="protein sequence ID" value="PRQ54634.1"/>
    <property type="molecule type" value="Genomic_DNA"/>
</dbReference>
<name>A0A2P6S7L8_ROSCH</name>
<evidence type="ECO:0000313" key="1">
    <source>
        <dbReference type="EMBL" id="PRQ54634.1"/>
    </source>
</evidence>
<dbReference type="Proteomes" id="UP000238479">
    <property type="component" value="Chromosome 1"/>
</dbReference>
<proteinExistence type="predicted"/>
<protein>
    <submittedName>
        <fullName evidence="1">Uncharacterized protein</fullName>
    </submittedName>
</protein>
<organism evidence="1 2">
    <name type="scientific">Rosa chinensis</name>
    <name type="common">China rose</name>
    <dbReference type="NCBI Taxonomy" id="74649"/>
    <lineage>
        <taxon>Eukaryota</taxon>
        <taxon>Viridiplantae</taxon>
        <taxon>Streptophyta</taxon>
        <taxon>Embryophyta</taxon>
        <taxon>Tracheophyta</taxon>
        <taxon>Spermatophyta</taxon>
        <taxon>Magnoliopsida</taxon>
        <taxon>eudicotyledons</taxon>
        <taxon>Gunneridae</taxon>
        <taxon>Pentapetalae</taxon>
        <taxon>rosids</taxon>
        <taxon>fabids</taxon>
        <taxon>Rosales</taxon>
        <taxon>Rosaceae</taxon>
        <taxon>Rosoideae</taxon>
        <taxon>Rosoideae incertae sedis</taxon>
        <taxon>Rosa</taxon>
    </lineage>
</organism>
<sequence length="50" mass="5839">MFMNIKLKNRDREVTSDDQIEDGVDELMQVLSCVDDSSSDARLFSFFFKD</sequence>